<dbReference type="SUPFAM" id="SSF51735">
    <property type="entry name" value="NAD(P)-binding Rossmann-fold domains"/>
    <property type="match status" value="1"/>
</dbReference>
<dbReference type="Gene3D" id="3.40.50.720">
    <property type="entry name" value="NAD(P)-binding Rossmann-like Domain"/>
    <property type="match status" value="1"/>
</dbReference>
<proteinExistence type="predicted"/>
<evidence type="ECO:0000259" key="3">
    <source>
        <dbReference type="Pfam" id="PF16884"/>
    </source>
</evidence>
<dbReference type="InterPro" id="IPR011032">
    <property type="entry name" value="GroES-like_sf"/>
</dbReference>
<dbReference type="PANTHER" id="PTHR43205">
    <property type="entry name" value="PROSTAGLANDIN REDUCTASE"/>
    <property type="match status" value="1"/>
</dbReference>
<evidence type="ECO:0000256" key="1">
    <source>
        <dbReference type="ARBA" id="ARBA00023002"/>
    </source>
</evidence>
<name>A0ABR1JAG3_9AGAR</name>
<dbReference type="Pfam" id="PF00107">
    <property type="entry name" value="ADH_zinc_N"/>
    <property type="match status" value="1"/>
</dbReference>
<evidence type="ECO:0000313" key="5">
    <source>
        <dbReference type="Proteomes" id="UP001498398"/>
    </source>
</evidence>
<feature type="domain" description="Oxidoreductase N-terminal" evidence="3">
    <location>
        <begin position="2"/>
        <end position="76"/>
    </location>
</feature>
<dbReference type="CDD" id="cd05288">
    <property type="entry name" value="PGDH"/>
    <property type="match status" value="1"/>
</dbReference>
<gene>
    <name evidence="4" type="ORF">VKT23_012166</name>
</gene>
<dbReference type="Pfam" id="PF16884">
    <property type="entry name" value="ADH_N_2"/>
    <property type="match status" value="1"/>
</dbReference>
<dbReference type="InterPro" id="IPR045010">
    <property type="entry name" value="MDR_fam"/>
</dbReference>
<dbReference type="InterPro" id="IPR013149">
    <property type="entry name" value="ADH-like_C"/>
</dbReference>
<dbReference type="EMBL" id="JBANRG010000028">
    <property type="protein sequence ID" value="KAK7452765.1"/>
    <property type="molecule type" value="Genomic_DNA"/>
</dbReference>
<protein>
    <submittedName>
        <fullName evidence="4">Uncharacterized protein</fullName>
    </submittedName>
</protein>
<evidence type="ECO:0000259" key="2">
    <source>
        <dbReference type="Pfam" id="PF00107"/>
    </source>
</evidence>
<dbReference type="InterPro" id="IPR041694">
    <property type="entry name" value="ADH_N_2"/>
</dbReference>
<keyword evidence="1" id="KW-0560">Oxidoreductase</keyword>
<accession>A0ABR1JAG3</accession>
<dbReference type="Gene3D" id="3.90.180.10">
    <property type="entry name" value="Medium-chain alcohol dehydrogenases, catalytic domain"/>
    <property type="match status" value="1"/>
</dbReference>
<dbReference type="Proteomes" id="UP001498398">
    <property type="component" value="Unassembled WGS sequence"/>
</dbReference>
<organism evidence="4 5">
    <name type="scientific">Marasmiellus scandens</name>
    <dbReference type="NCBI Taxonomy" id="2682957"/>
    <lineage>
        <taxon>Eukaryota</taxon>
        <taxon>Fungi</taxon>
        <taxon>Dikarya</taxon>
        <taxon>Basidiomycota</taxon>
        <taxon>Agaricomycotina</taxon>
        <taxon>Agaricomycetes</taxon>
        <taxon>Agaricomycetidae</taxon>
        <taxon>Agaricales</taxon>
        <taxon>Marasmiineae</taxon>
        <taxon>Omphalotaceae</taxon>
        <taxon>Marasmiellus</taxon>
    </lineage>
</organism>
<feature type="domain" description="Alcohol dehydrogenase-like C-terminal" evidence="2">
    <location>
        <begin position="134"/>
        <end position="246"/>
    </location>
</feature>
<dbReference type="InterPro" id="IPR036291">
    <property type="entry name" value="NAD(P)-bd_dom_sf"/>
</dbReference>
<keyword evidence="5" id="KW-1185">Reference proteome</keyword>
<dbReference type="SUPFAM" id="SSF50129">
    <property type="entry name" value="GroES-like"/>
    <property type="match status" value="1"/>
</dbReference>
<evidence type="ECO:0000313" key="4">
    <source>
        <dbReference type="EMBL" id="KAK7452765.1"/>
    </source>
</evidence>
<reference evidence="4 5" key="1">
    <citation type="submission" date="2024-01" db="EMBL/GenBank/DDBJ databases">
        <title>A draft genome for the cacao thread blight pathogen Marasmiellus scandens.</title>
        <authorList>
            <person name="Baruah I.K."/>
            <person name="Leung J."/>
            <person name="Bukari Y."/>
            <person name="Amoako-Attah I."/>
            <person name="Meinhardt L.W."/>
            <person name="Bailey B.A."/>
            <person name="Cohen S.P."/>
        </authorList>
    </citation>
    <scope>NUCLEOTIDE SEQUENCE [LARGE SCALE GENOMIC DNA]</scope>
    <source>
        <strain evidence="4 5">GH-19</strain>
    </source>
</reference>
<sequence>MVKVLVLSIDPYIRGKMRPEHITSYAPAYHLGKPIYGYGIGKVLRSENIDYSKGDYVTSGLMNFAEYWIPTSSDLAEITKFTPEPKLPLSVYLGAAGMPEPHISDGKFTPTLKRHVNHPGSENLYSPQWIQQGELAKSDGMKVIASVGSDEKVRQCKEFGADIAFNYKTENAEEILAQEGPVDVYWDNVGGSALDAALGNASLHARVIMCGFISQYNFQSGFEYKNISNILFRRIAVHGFLVWEHEAQWYDRFYIEVPKKLISAELKYTEDISRGLHKCGEAILEVQIGKNNGKKIVIVADDEDD</sequence>
<comment type="caution">
    <text evidence="4">The sequence shown here is derived from an EMBL/GenBank/DDBJ whole genome shotgun (WGS) entry which is preliminary data.</text>
</comment>
<dbReference type="PANTHER" id="PTHR43205:SF7">
    <property type="entry name" value="PROSTAGLANDIN REDUCTASE 1"/>
    <property type="match status" value="1"/>
</dbReference>